<feature type="region of interest" description="Disordered" evidence="1">
    <location>
        <begin position="79"/>
        <end position="100"/>
    </location>
</feature>
<dbReference type="GeneID" id="19334249"/>
<dbReference type="RefSeq" id="XP_007932165.1">
    <property type="nucleotide sequence ID" value="XM_007933974.1"/>
</dbReference>
<dbReference type="EMBL" id="KB446566">
    <property type="protein sequence ID" value="EME77414.1"/>
    <property type="molecule type" value="Genomic_DNA"/>
</dbReference>
<feature type="compositionally biased region" description="Low complexity" evidence="1">
    <location>
        <begin position="81"/>
        <end position="93"/>
    </location>
</feature>
<sequence>MPALLFASRQTVSVGWQHGPKSLRFSGPPADLDTQRLAGEFRKIYPNGKWGSLRSCRPASQPAALHAPCRTRARPVDDIINDQSDSSSESNSSFMASRGVYDSDCQSTPPIGLEKAPDHPETIRHPGTWKRITVLWLRSAGMPASVPRTALESLEPQALHTSLAAPQPDHSEIQSIPRVVESWPNAKRQALPKALRPWLHLA</sequence>
<evidence type="ECO:0000313" key="2">
    <source>
        <dbReference type="EMBL" id="EME77414.1"/>
    </source>
</evidence>
<proteinExistence type="predicted"/>
<keyword evidence="3" id="KW-1185">Reference proteome</keyword>
<organism evidence="2 3">
    <name type="scientific">Pseudocercospora fijiensis (strain CIRAD86)</name>
    <name type="common">Black leaf streak disease fungus</name>
    <name type="synonym">Mycosphaerella fijiensis</name>
    <dbReference type="NCBI Taxonomy" id="383855"/>
    <lineage>
        <taxon>Eukaryota</taxon>
        <taxon>Fungi</taxon>
        <taxon>Dikarya</taxon>
        <taxon>Ascomycota</taxon>
        <taxon>Pezizomycotina</taxon>
        <taxon>Dothideomycetes</taxon>
        <taxon>Dothideomycetidae</taxon>
        <taxon>Mycosphaerellales</taxon>
        <taxon>Mycosphaerellaceae</taxon>
        <taxon>Pseudocercospora</taxon>
    </lineage>
</organism>
<reference evidence="2 3" key="1">
    <citation type="journal article" date="2012" name="PLoS Pathog.">
        <title>Diverse lifestyles and strategies of plant pathogenesis encoded in the genomes of eighteen Dothideomycetes fungi.</title>
        <authorList>
            <person name="Ohm R.A."/>
            <person name="Feau N."/>
            <person name="Henrissat B."/>
            <person name="Schoch C.L."/>
            <person name="Horwitz B.A."/>
            <person name="Barry K.W."/>
            <person name="Condon B.J."/>
            <person name="Copeland A.C."/>
            <person name="Dhillon B."/>
            <person name="Glaser F."/>
            <person name="Hesse C.N."/>
            <person name="Kosti I."/>
            <person name="LaButti K."/>
            <person name="Lindquist E.A."/>
            <person name="Lucas S."/>
            <person name="Salamov A.A."/>
            <person name="Bradshaw R.E."/>
            <person name="Ciuffetti L."/>
            <person name="Hamelin R.C."/>
            <person name="Kema G.H.J."/>
            <person name="Lawrence C."/>
            <person name="Scott J.A."/>
            <person name="Spatafora J.W."/>
            <person name="Turgeon B.G."/>
            <person name="de Wit P.J.G.M."/>
            <person name="Zhong S."/>
            <person name="Goodwin S.B."/>
            <person name="Grigoriev I.V."/>
        </authorList>
    </citation>
    <scope>NUCLEOTIDE SEQUENCE [LARGE SCALE GENOMIC DNA]</scope>
    <source>
        <strain evidence="2 3">CIRAD86</strain>
    </source>
</reference>
<protein>
    <submittedName>
        <fullName evidence="2">Uncharacterized protein</fullName>
    </submittedName>
</protein>
<dbReference type="KEGG" id="pfj:MYCFIDRAFT_179984"/>
<gene>
    <name evidence="2" type="ORF">MYCFIDRAFT_179984</name>
</gene>
<dbReference type="Proteomes" id="UP000016932">
    <property type="component" value="Unassembled WGS sequence"/>
</dbReference>
<name>M2ZE62_PSEFD</name>
<accession>M2ZE62</accession>
<evidence type="ECO:0000313" key="3">
    <source>
        <dbReference type="Proteomes" id="UP000016932"/>
    </source>
</evidence>
<dbReference type="HOGENOM" id="CLU_1355167_0_0_1"/>
<dbReference type="AlphaFoldDB" id="M2ZE62"/>
<dbReference type="VEuPathDB" id="FungiDB:MYCFIDRAFT_179984"/>
<evidence type="ECO:0000256" key="1">
    <source>
        <dbReference type="SAM" id="MobiDB-lite"/>
    </source>
</evidence>